<gene>
    <name evidence="4" type="ORF">PHLGIDRAFT_253792</name>
</gene>
<keyword evidence="2" id="KW-1133">Transmembrane helix</keyword>
<feature type="compositionally biased region" description="Polar residues" evidence="1">
    <location>
        <begin position="341"/>
        <end position="350"/>
    </location>
</feature>
<feature type="transmembrane region" description="Helical" evidence="2">
    <location>
        <begin position="170"/>
        <end position="197"/>
    </location>
</feature>
<evidence type="ECO:0000313" key="5">
    <source>
        <dbReference type="Proteomes" id="UP000053257"/>
    </source>
</evidence>
<keyword evidence="2" id="KW-0472">Membrane</keyword>
<dbReference type="Proteomes" id="UP000053257">
    <property type="component" value="Unassembled WGS sequence"/>
</dbReference>
<dbReference type="OrthoDB" id="2797442at2759"/>
<protein>
    <recommendedName>
        <fullName evidence="3">DUF6534 domain-containing protein</fullName>
    </recommendedName>
</protein>
<feature type="transmembrane region" description="Helical" evidence="2">
    <location>
        <begin position="209"/>
        <end position="236"/>
    </location>
</feature>
<sequence>MSSPNSTTPPTIPPIIIHINLSPTLGADFIGVVLASILYGITVLQMIYYYQTYTKDQMRVKLLVAALWALDTTSLALVCHGVYTYLVVDFANLEDADSLVWSIAAEPAVTCVIALTVNSFLLYRIFTLRNHWWPITAIMFIWALAPFSIGIVAVWRTITGGQSLSAVSELHWMAISGISLSSSLDLTIASILCYVLWKGRTVFKSTNQIIQTIMLYVIMSGLTTAVVNFLTLITYLAAPSTLLFQLFTMVSSKAYVNTVMATLNSRQSIRGIATENTLALPNNTSSVNTYPVFRPATHPNGTDRSDIDDYPLHQYKVSGEGGNNVVYADPLASEGSRTRTDQTSTQFGGV</sequence>
<dbReference type="EMBL" id="KN840631">
    <property type="protein sequence ID" value="KIP03141.1"/>
    <property type="molecule type" value="Genomic_DNA"/>
</dbReference>
<keyword evidence="5" id="KW-1185">Reference proteome</keyword>
<dbReference type="HOGENOM" id="CLU_046025_2_1_1"/>
<feature type="transmembrane region" description="Helical" evidence="2">
    <location>
        <begin position="135"/>
        <end position="158"/>
    </location>
</feature>
<dbReference type="PANTHER" id="PTHR40465">
    <property type="entry name" value="CHROMOSOME 1, WHOLE GENOME SHOTGUN SEQUENCE"/>
    <property type="match status" value="1"/>
</dbReference>
<evidence type="ECO:0000256" key="1">
    <source>
        <dbReference type="SAM" id="MobiDB-lite"/>
    </source>
</evidence>
<feature type="transmembrane region" description="Helical" evidence="2">
    <location>
        <begin position="62"/>
        <end position="86"/>
    </location>
</feature>
<dbReference type="PANTHER" id="PTHR40465:SF1">
    <property type="entry name" value="DUF6534 DOMAIN-CONTAINING PROTEIN"/>
    <property type="match status" value="1"/>
</dbReference>
<feature type="region of interest" description="Disordered" evidence="1">
    <location>
        <begin position="330"/>
        <end position="350"/>
    </location>
</feature>
<dbReference type="Pfam" id="PF20152">
    <property type="entry name" value="DUF6534"/>
    <property type="match status" value="1"/>
</dbReference>
<feature type="transmembrane region" description="Helical" evidence="2">
    <location>
        <begin position="98"/>
        <end position="123"/>
    </location>
</feature>
<feature type="transmembrane region" description="Helical" evidence="2">
    <location>
        <begin position="29"/>
        <end position="50"/>
    </location>
</feature>
<proteinExistence type="predicted"/>
<evidence type="ECO:0000256" key="2">
    <source>
        <dbReference type="SAM" id="Phobius"/>
    </source>
</evidence>
<evidence type="ECO:0000313" key="4">
    <source>
        <dbReference type="EMBL" id="KIP03141.1"/>
    </source>
</evidence>
<keyword evidence="2" id="KW-0812">Transmembrane</keyword>
<reference evidence="4 5" key="1">
    <citation type="journal article" date="2014" name="PLoS Genet.">
        <title>Analysis of the Phlebiopsis gigantea genome, transcriptome and secretome provides insight into its pioneer colonization strategies of wood.</title>
        <authorList>
            <person name="Hori C."/>
            <person name="Ishida T."/>
            <person name="Igarashi K."/>
            <person name="Samejima M."/>
            <person name="Suzuki H."/>
            <person name="Master E."/>
            <person name="Ferreira P."/>
            <person name="Ruiz-Duenas F.J."/>
            <person name="Held B."/>
            <person name="Canessa P."/>
            <person name="Larrondo L.F."/>
            <person name="Schmoll M."/>
            <person name="Druzhinina I.S."/>
            <person name="Kubicek C.P."/>
            <person name="Gaskell J.A."/>
            <person name="Kersten P."/>
            <person name="St John F."/>
            <person name="Glasner J."/>
            <person name="Sabat G."/>
            <person name="Splinter BonDurant S."/>
            <person name="Syed K."/>
            <person name="Yadav J."/>
            <person name="Mgbeahuruike A.C."/>
            <person name="Kovalchuk A."/>
            <person name="Asiegbu F.O."/>
            <person name="Lackner G."/>
            <person name="Hoffmeister D."/>
            <person name="Rencoret J."/>
            <person name="Gutierrez A."/>
            <person name="Sun H."/>
            <person name="Lindquist E."/>
            <person name="Barry K."/>
            <person name="Riley R."/>
            <person name="Grigoriev I.V."/>
            <person name="Henrissat B."/>
            <person name="Kues U."/>
            <person name="Berka R.M."/>
            <person name="Martinez A.T."/>
            <person name="Covert S.F."/>
            <person name="Blanchette R.A."/>
            <person name="Cullen D."/>
        </authorList>
    </citation>
    <scope>NUCLEOTIDE SEQUENCE [LARGE SCALE GENOMIC DNA]</scope>
    <source>
        <strain evidence="4 5">11061_1 CR5-6</strain>
    </source>
</reference>
<feature type="domain" description="DUF6534" evidence="3">
    <location>
        <begin position="183"/>
        <end position="268"/>
    </location>
</feature>
<dbReference type="InterPro" id="IPR045339">
    <property type="entry name" value="DUF6534"/>
</dbReference>
<evidence type="ECO:0000259" key="3">
    <source>
        <dbReference type="Pfam" id="PF20152"/>
    </source>
</evidence>
<dbReference type="AlphaFoldDB" id="A0A0C3RS71"/>
<organism evidence="4 5">
    <name type="scientific">Phlebiopsis gigantea (strain 11061_1 CR5-6)</name>
    <name type="common">White-rot fungus</name>
    <name type="synonym">Peniophora gigantea</name>
    <dbReference type="NCBI Taxonomy" id="745531"/>
    <lineage>
        <taxon>Eukaryota</taxon>
        <taxon>Fungi</taxon>
        <taxon>Dikarya</taxon>
        <taxon>Basidiomycota</taxon>
        <taxon>Agaricomycotina</taxon>
        <taxon>Agaricomycetes</taxon>
        <taxon>Polyporales</taxon>
        <taxon>Phanerochaetaceae</taxon>
        <taxon>Phlebiopsis</taxon>
    </lineage>
</organism>
<name>A0A0C3RS71_PHLG1</name>
<dbReference type="STRING" id="745531.A0A0C3RS71"/>
<accession>A0A0C3RS71</accession>